<feature type="region of interest" description="Disordered" evidence="1">
    <location>
        <begin position="15"/>
        <end position="77"/>
    </location>
</feature>
<evidence type="ECO:0000313" key="3">
    <source>
        <dbReference type="Proteomes" id="UP000054564"/>
    </source>
</evidence>
<comment type="caution">
    <text evidence="2">The sequence shown here is derived from an EMBL/GenBank/DDBJ whole genome shotgun (WGS) entry which is preliminary data.</text>
</comment>
<gene>
    <name evidence="2" type="ORF">PSTG_08086</name>
</gene>
<dbReference type="Proteomes" id="UP000054564">
    <property type="component" value="Unassembled WGS sequence"/>
</dbReference>
<dbReference type="EMBL" id="AJIL01000054">
    <property type="protein sequence ID" value="KNE98717.1"/>
    <property type="molecule type" value="Genomic_DNA"/>
</dbReference>
<sequence>MNIQPWLRRMMIQLLAPEEEPNSGPDEDSSVHESEVDLDNKDKYLSKGDLEEDKYLSKGDLEEGSGKDEEQDQYTSGSCKQTLAKIRAIAKKLRYSPNVNTEFVDCCVAKGCKKPHNISRDCHKRHGVECKYHLDDSDFDLARDLVQPQATGMLAGLSSATAAQGGNNSSDPSDIWLSGGLILEDHKPVNPLKWWIQQKRAGNTHGGLVHMALDILSCPGETCMLLD</sequence>
<organism evidence="2 3">
    <name type="scientific">Puccinia striiformis f. sp. tritici PST-78</name>
    <dbReference type="NCBI Taxonomy" id="1165861"/>
    <lineage>
        <taxon>Eukaryota</taxon>
        <taxon>Fungi</taxon>
        <taxon>Dikarya</taxon>
        <taxon>Basidiomycota</taxon>
        <taxon>Pucciniomycotina</taxon>
        <taxon>Pucciniomycetes</taxon>
        <taxon>Pucciniales</taxon>
        <taxon>Pucciniaceae</taxon>
        <taxon>Puccinia</taxon>
    </lineage>
</organism>
<accession>A0A0L0VHF3</accession>
<dbReference type="AlphaFoldDB" id="A0A0L0VHF3"/>
<feature type="compositionally biased region" description="Acidic residues" evidence="1">
    <location>
        <begin position="17"/>
        <end position="28"/>
    </location>
</feature>
<name>A0A0L0VHF3_9BASI</name>
<keyword evidence="3" id="KW-1185">Reference proteome</keyword>
<feature type="compositionally biased region" description="Basic and acidic residues" evidence="1">
    <location>
        <begin position="29"/>
        <end position="68"/>
    </location>
</feature>
<reference evidence="3" key="1">
    <citation type="submission" date="2014-03" db="EMBL/GenBank/DDBJ databases">
        <title>The Genome Sequence of Puccinia striiformis f. sp. tritici PST-78.</title>
        <authorList>
            <consortium name="The Broad Institute Genome Sequencing Platform"/>
            <person name="Cuomo C."/>
            <person name="Hulbert S."/>
            <person name="Chen X."/>
            <person name="Walker B."/>
            <person name="Young S.K."/>
            <person name="Zeng Q."/>
            <person name="Gargeya S."/>
            <person name="Fitzgerald M."/>
            <person name="Haas B."/>
            <person name="Abouelleil A."/>
            <person name="Alvarado L."/>
            <person name="Arachchi H.M."/>
            <person name="Berlin A.M."/>
            <person name="Chapman S.B."/>
            <person name="Goldberg J."/>
            <person name="Griggs A."/>
            <person name="Gujja S."/>
            <person name="Hansen M."/>
            <person name="Howarth C."/>
            <person name="Imamovic A."/>
            <person name="Larimer J."/>
            <person name="McCowan C."/>
            <person name="Montmayeur A."/>
            <person name="Murphy C."/>
            <person name="Neiman D."/>
            <person name="Pearson M."/>
            <person name="Priest M."/>
            <person name="Roberts A."/>
            <person name="Saif S."/>
            <person name="Shea T."/>
            <person name="Sisk P."/>
            <person name="Sykes S."/>
            <person name="Wortman J."/>
            <person name="Nusbaum C."/>
            <person name="Birren B."/>
        </authorList>
    </citation>
    <scope>NUCLEOTIDE SEQUENCE [LARGE SCALE GENOMIC DNA]</scope>
    <source>
        <strain evidence="3">race PST-78</strain>
    </source>
</reference>
<proteinExistence type="predicted"/>
<evidence type="ECO:0000313" key="2">
    <source>
        <dbReference type="EMBL" id="KNE98717.1"/>
    </source>
</evidence>
<protein>
    <submittedName>
        <fullName evidence="2">Uncharacterized protein</fullName>
    </submittedName>
</protein>
<evidence type="ECO:0000256" key="1">
    <source>
        <dbReference type="SAM" id="MobiDB-lite"/>
    </source>
</evidence>